<gene>
    <name evidence="4" type="ORF">BWR60_33545</name>
</gene>
<feature type="region of interest" description="Disordered" evidence="2">
    <location>
        <begin position="248"/>
        <end position="273"/>
    </location>
</feature>
<dbReference type="OrthoDB" id="8093132at2"/>
<feature type="domain" description="ATP-grasp" evidence="3">
    <location>
        <begin position="132"/>
        <end position="367"/>
    </location>
</feature>
<dbReference type="GO" id="GO:0046872">
    <property type="term" value="F:metal ion binding"/>
    <property type="evidence" value="ECO:0007669"/>
    <property type="project" value="InterPro"/>
</dbReference>
<dbReference type="Gene3D" id="3.30.1490.20">
    <property type="entry name" value="ATP-grasp fold, A domain"/>
    <property type="match status" value="1"/>
</dbReference>
<dbReference type="InterPro" id="IPR011761">
    <property type="entry name" value="ATP-grasp"/>
</dbReference>
<evidence type="ECO:0000256" key="1">
    <source>
        <dbReference type="PROSITE-ProRule" id="PRU00409"/>
    </source>
</evidence>
<evidence type="ECO:0000259" key="3">
    <source>
        <dbReference type="PROSITE" id="PS50975"/>
    </source>
</evidence>
<organism evidence="4 5">
    <name type="scientific">Inquilinus limosus</name>
    <dbReference type="NCBI Taxonomy" id="171674"/>
    <lineage>
        <taxon>Bacteria</taxon>
        <taxon>Pseudomonadati</taxon>
        <taxon>Pseudomonadota</taxon>
        <taxon>Alphaproteobacteria</taxon>
        <taxon>Rhodospirillales</taxon>
        <taxon>Rhodospirillaceae</taxon>
        <taxon>Inquilinus</taxon>
    </lineage>
</organism>
<keyword evidence="1" id="KW-0547">Nucleotide-binding</keyword>
<evidence type="ECO:0000313" key="4">
    <source>
        <dbReference type="EMBL" id="OWJ58301.1"/>
    </source>
</evidence>
<keyword evidence="5" id="KW-1185">Reference proteome</keyword>
<dbReference type="EMBL" id="NHON01000136">
    <property type="protein sequence ID" value="OWJ58301.1"/>
    <property type="molecule type" value="Genomic_DNA"/>
</dbReference>
<dbReference type="AlphaFoldDB" id="A0A211YZ98"/>
<accession>A0A211YZ98</accession>
<keyword evidence="1" id="KW-0067">ATP-binding</keyword>
<sequence length="376" mass="39969">MPPSPLRRVVITYEPEAACRARLEAAGFDPAIAAEVACYLAQATDLEAIKPELAATLGEAGLEAEFVELDALLAALPGLWARRDDTILWCQTDGIAYYRGSTVSALARLAGIPFYGSPPQAQHLCQDKFKCTALAEAAGLPMPPTALAEGRRVIAGAEVLDGPGPFFVKPNTLGAKIGIFGDSRTETAAAALEAAARLWDRYRDRAVIQPFLPGHDVRVSFMDTGRPLAASLGIARLGKDPGSETGGAFMTMRDNASLSGSRDTEGGRTGFGETQDRAFVPQLSDLRAEAGPAAARIVAAAETLVPRLAGLFGLRDYFSVDLRADEDGGVRILEFETCPAVTIYDFQTYLRDTHGLPLGATLARSLALAHRRPAEV</sequence>
<proteinExistence type="predicted"/>
<dbReference type="SUPFAM" id="SSF56059">
    <property type="entry name" value="Glutathione synthetase ATP-binding domain-like"/>
    <property type="match status" value="1"/>
</dbReference>
<dbReference type="InterPro" id="IPR013815">
    <property type="entry name" value="ATP_grasp_subdomain_1"/>
</dbReference>
<reference evidence="5" key="1">
    <citation type="submission" date="2017-05" db="EMBL/GenBank/DDBJ databases">
        <authorList>
            <person name="Macchi M."/>
            <person name="Festa S."/>
            <person name="Coppotelli B.M."/>
            <person name="Morelli I.S."/>
        </authorList>
    </citation>
    <scope>NUCLEOTIDE SEQUENCE [LARGE SCALE GENOMIC DNA]</scope>
    <source>
        <strain evidence="5">I</strain>
    </source>
</reference>
<comment type="caution">
    <text evidence="4">The sequence shown here is derived from an EMBL/GenBank/DDBJ whole genome shotgun (WGS) entry which is preliminary data.</text>
</comment>
<evidence type="ECO:0000256" key="2">
    <source>
        <dbReference type="SAM" id="MobiDB-lite"/>
    </source>
</evidence>
<protein>
    <recommendedName>
        <fullName evidence="3">ATP-grasp domain-containing protein</fullName>
    </recommendedName>
</protein>
<dbReference type="PANTHER" id="PTHR23132:SF23">
    <property type="entry name" value="D-ALANINE--D-ALANINE LIGASE B"/>
    <property type="match status" value="1"/>
</dbReference>
<evidence type="ECO:0000313" key="5">
    <source>
        <dbReference type="Proteomes" id="UP000196655"/>
    </source>
</evidence>
<dbReference type="PROSITE" id="PS50975">
    <property type="entry name" value="ATP_GRASP"/>
    <property type="match status" value="1"/>
</dbReference>
<dbReference type="GO" id="GO:0005524">
    <property type="term" value="F:ATP binding"/>
    <property type="evidence" value="ECO:0007669"/>
    <property type="project" value="UniProtKB-UniRule"/>
</dbReference>
<dbReference type="RefSeq" id="WP_088157271.1">
    <property type="nucleotide sequence ID" value="NZ_NHON01000136.1"/>
</dbReference>
<dbReference type="Proteomes" id="UP000196655">
    <property type="component" value="Unassembled WGS sequence"/>
</dbReference>
<name>A0A211YZ98_9PROT</name>
<dbReference type="GO" id="GO:0008716">
    <property type="term" value="F:D-alanine-D-alanine ligase activity"/>
    <property type="evidence" value="ECO:0007669"/>
    <property type="project" value="TreeGrafter"/>
</dbReference>
<dbReference type="PANTHER" id="PTHR23132">
    <property type="entry name" value="D-ALANINE--D-ALANINE LIGASE"/>
    <property type="match status" value="1"/>
</dbReference>
<dbReference type="Gene3D" id="3.30.470.20">
    <property type="entry name" value="ATP-grasp fold, B domain"/>
    <property type="match status" value="1"/>
</dbReference>